<feature type="transmembrane region" description="Helical" evidence="1">
    <location>
        <begin position="56"/>
        <end position="78"/>
    </location>
</feature>
<evidence type="ECO:0000313" key="3">
    <source>
        <dbReference type="EMBL" id="UXX79648.1"/>
    </source>
</evidence>
<keyword evidence="1" id="KW-0812">Transmembrane</keyword>
<dbReference type="InterPro" id="IPR011933">
    <property type="entry name" value="Double_TM_dom"/>
</dbReference>
<reference evidence="3" key="1">
    <citation type="submission" date="2022-10" db="EMBL/GenBank/DDBJ databases">
        <title>Comparative genomics and taxonomic characterization of three novel marine species of genus Reichenbachiella exhibiting antioxidant and polysaccharide degradation activities.</title>
        <authorList>
            <person name="Muhammad N."/>
            <person name="Lee Y.-J."/>
            <person name="Ko J."/>
            <person name="Kim S.-G."/>
        </authorList>
    </citation>
    <scope>NUCLEOTIDE SEQUENCE</scope>
    <source>
        <strain evidence="3">Wsw4-B4</strain>
    </source>
</reference>
<protein>
    <submittedName>
        <fullName evidence="3">BatA domain-containing protein</fullName>
    </submittedName>
</protein>
<dbReference type="RefSeq" id="WP_263051379.1">
    <property type="nucleotide sequence ID" value="NZ_CP106735.1"/>
</dbReference>
<dbReference type="Pfam" id="PF07584">
    <property type="entry name" value="BatA"/>
    <property type="match status" value="1"/>
</dbReference>
<keyword evidence="1" id="KW-0472">Membrane</keyword>
<dbReference type="InterPro" id="IPR024163">
    <property type="entry name" value="Aerotolerance_reg_N"/>
</dbReference>
<evidence type="ECO:0000313" key="4">
    <source>
        <dbReference type="Proteomes" id="UP001062165"/>
    </source>
</evidence>
<dbReference type="NCBIfam" id="TIGR02226">
    <property type="entry name" value="two_anch"/>
    <property type="match status" value="1"/>
</dbReference>
<evidence type="ECO:0000259" key="2">
    <source>
        <dbReference type="Pfam" id="PF07584"/>
    </source>
</evidence>
<dbReference type="Proteomes" id="UP001062165">
    <property type="component" value="Chromosome"/>
</dbReference>
<proteinExistence type="predicted"/>
<gene>
    <name evidence="3" type="ORF">N7E81_00800</name>
</gene>
<organism evidence="3 4">
    <name type="scientific">Reichenbachiella carrageenanivorans</name>
    <dbReference type="NCBI Taxonomy" id="2979869"/>
    <lineage>
        <taxon>Bacteria</taxon>
        <taxon>Pseudomonadati</taxon>
        <taxon>Bacteroidota</taxon>
        <taxon>Cytophagia</taxon>
        <taxon>Cytophagales</taxon>
        <taxon>Reichenbachiellaceae</taxon>
        <taxon>Reichenbachiella</taxon>
    </lineage>
</organism>
<keyword evidence="1" id="KW-1133">Transmembrane helix</keyword>
<accession>A0ABY6D3L2</accession>
<dbReference type="InterPro" id="IPR013783">
    <property type="entry name" value="Ig-like_fold"/>
</dbReference>
<dbReference type="Gene3D" id="2.60.40.10">
    <property type="entry name" value="Immunoglobulins"/>
    <property type="match status" value="1"/>
</dbReference>
<sequence>MNFTYPIFLWGLSALAIPIIVHLFNFRKAKKVSFSNVRFLETIQKKSASNLNLRHLLILLCRLLFIAFLVLTFAQPFIPGKENGLQNRQVSIYLDNSHSLSNLTINDISGFHELLGVAQNIVTLYPQETQFSLTTNDFQPGSGISRSQTKTQEKLSETEYSTLSRTGQEIFNKLLATNPSETKDIFLLTDFQQSTIGSLEAFTDSINQYHIVRAVIPEQRNIYVDTVFLINPFLVPNQKNAIRVQIRNQGSAISDLQVKFHINDRQSATTSIDLDANASQKVTFELTGSLNAINKCLISFEDFPVAFDNDYYFTLNQAAKINIVEISDKPNSPISKVYRNNDLFHFSSYPSYNISYPTLEQADLVVINALSNIEHGLRAQIEKQLSQGKSVLFIPKGGAANSYQFAGLTITKDSVTTKTPLAIPDLKNPFFKQMFENLSSDTQTPDVSLIYHWNGMEVKLLKTKTGQAYLSHLFQKGNLYVMAGPLTKAYTNLHQHALFVPVMQRIAEMSGTNNQALAFNVDKTNITLTIDSLANDQLYKLKKEDTELIPSQRITANELVLDMPKYLLTPGYYDLMLGDQLITTIAFNHSKKESDLTVWPTKEIQARFSGIKHLNIYEPDDAASFSKIMKEKYHQRELWKYTLILSLIFLFAESVLLRFL</sequence>
<feature type="domain" description="Aerotolerance regulator N-terminal" evidence="2">
    <location>
        <begin position="1"/>
        <end position="76"/>
    </location>
</feature>
<dbReference type="PANTHER" id="PTHR37464:SF1">
    <property type="entry name" value="BLL2463 PROTEIN"/>
    <property type="match status" value="1"/>
</dbReference>
<keyword evidence="4" id="KW-1185">Reference proteome</keyword>
<name>A0ABY6D3L2_9BACT</name>
<evidence type="ECO:0000256" key="1">
    <source>
        <dbReference type="SAM" id="Phobius"/>
    </source>
</evidence>
<feature type="transmembrane region" description="Helical" evidence="1">
    <location>
        <begin position="6"/>
        <end position="26"/>
    </location>
</feature>
<dbReference type="PANTHER" id="PTHR37464">
    <property type="entry name" value="BLL2463 PROTEIN"/>
    <property type="match status" value="1"/>
</dbReference>
<dbReference type="EMBL" id="CP106735">
    <property type="protein sequence ID" value="UXX79648.1"/>
    <property type="molecule type" value="Genomic_DNA"/>
</dbReference>